<dbReference type="OrthoDB" id="7834507at2"/>
<sequence>MSQRIHIHIGPHETDSDTVLKSLLQKSDWLLNKYGLRISSEDISNLILKVVESQDGSVIVDRSQQLADIVRQHKGDWVISCVDLAGVRPGEENRRRVYPALWARINIIRKLLNPFDLSFYFFERNPEIWLKEIYLFNSERLERFASYEQFRKFLKPENLWDEILEKSETKLPSKFFRLPHLTSDGISAALTLIQGITGDEDIDRSKFPVHRTENNELIGGIRSIESINGSSATDQAKRRAKNFIINEIVRPVLSPAEITKSSWGSRPQKPDWLPEDLESLWQRVNRRVHWQDQQLLLPEPLSDLRNLRTQIIAAPSAFPSGGRADMKNQKSILSYRLSGFPETCLLLGLTISYLRRSTAYTEHASFLFQRLWEEEYDILLGTLPTRWLISTFQTFLDHGINESQKVIGGSAYFYANMIKAYEAERALEGRESDEIYPNTQPNTKLGFPGMDRFELGGTDLMLNTNALLLELSVADERSGRVVQEFLGRLKSAQSIFSRMDRSRMYHQTHKPPFDNCWSFFEEPE</sequence>
<proteinExistence type="predicted"/>
<dbReference type="AlphaFoldDB" id="A0A547PM11"/>
<reference evidence="1 2" key="1">
    <citation type="submission" date="2019-06" db="EMBL/GenBank/DDBJ databases">
        <title>Paenimaribius caenipelagi gen. nov., sp. nov., isolated from a tidal flat.</title>
        <authorList>
            <person name="Yoon J.-H."/>
        </authorList>
    </citation>
    <scope>NUCLEOTIDE SEQUENCE [LARGE SCALE GENOMIC DNA]</scope>
    <source>
        <strain evidence="1 2">JBTF-M29</strain>
    </source>
</reference>
<keyword evidence="2" id="KW-1185">Reference proteome</keyword>
<dbReference type="Proteomes" id="UP000318590">
    <property type="component" value="Unassembled WGS sequence"/>
</dbReference>
<protein>
    <submittedName>
        <fullName evidence="1">Uncharacterized protein</fullName>
    </submittedName>
</protein>
<evidence type="ECO:0000313" key="1">
    <source>
        <dbReference type="EMBL" id="TRD15189.1"/>
    </source>
</evidence>
<dbReference type="RefSeq" id="WP_142836040.1">
    <property type="nucleotide sequence ID" value="NZ_VFSV01000053.1"/>
</dbReference>
<dbReference type="EMBL" id="VFSV01000053">
    <property type="protein sequence ID" value="TRD15189.1"/>
    <property type="molecule type" value="Genomic_DNA"/>
</dbReference>
<name>A0A547PM11_9RHOB</name>
<accession>A0A547PM11</accession>
<gene>
    <name evidence="1" type="ORF">FEV53_17515</name>
</gene>
<comment type="caution">
    <text evidence="1">The sequence shown here is derived from an EMBL/GenBank/DDBJ whole genome shotgun (WGS) entry which is preliminary data.</text>
</comment>
<organism evidence="1 2">
    <name type="scientific">Palleronia caenipelagi</name>
    <dbReference type="NCBI Taxonomy" id="2489174"/>
    <lineage>
        <taxon>Bacteria</taxon>
        <taxon>Pseudomonadati</taxon>
        <taxon>Pseudomonadota</taxon>
        <taxon>Alphaproteobacteria</taxon>
        <taxon>Rhodobacterales</taxon>
        <taxon>Roseobacteraceae</taxon>
        <taxon>Palleronia</taxon>
    </lineage>
</organism>
<evidence type="ECO:0000313" key="2">
    <source>
        <dbReference type="Proteomes" id="UP000318590"/>
    </source>
</evidence>